<evidence type="ECO:0000256" key="1">
    <source>
        <dbReference type="SAM" id="MobiDB-lite"/>
    </source>
</evidence>
<reference evidence="4 5" key="1">
    <citation type="submission" date="2017-11" db="EMBL/GenBank/DDBJ databases">
        <title>De novo assembly and phasing of dikaryotic genomes from two isolates of Puccinia coronata f. sp. avenae, the causal agent of oat crown rust.</title>
        <authorList>
            <person name="Miller M.E."/>
            <person name="Zhang Y."/>
            <person name="Omidvar V."/>
            <person name="Sperschneider J."/>
            <person name="Schwessinger B."/>
            <person name="Raley C."/>
            <person name="Palmer J.M."/>
            <person name="Garnica D."/>
            <person name="Upadhyaya N."/>
            <person name="Rathjen J."/>
            <person name="Taylor J.M."/>
            <person name="Park R.F."/>
            <person name="Dodds P.N."/>
            <person name="Hirsch C.D."/>
            <person name="Kianian S.F."/>
            <person name="Figueroa M."/>
        </authorList>
    </citation>
    <scope>NUCLEOTIDE SEQUENCE [LARGE SCALE GENOMIC DNA]</scope>
    <source>
        <strain evidence="3">12NC29</strain>
        <strain evidence="2">12SD80</strain>
    </source>
</reference>
<evidence type="ECO:0000313" key="4">
    <source>
        <dbReference type="Proteomes" id="UP000235388"/>
    </source>
</evidence>
<protein>
    <submittedName>
        <fullName evidence="3">Uncharacterized protein</fullName>
    </submittedName>
</protein>
<feature type="compositionally biased region" description="Polar residues" evidence="1">
    <location>
        <begin position="36"/>
        <end position="58"/>
    </location>
</feature>
<proteinExistence type="predicted"/>
<accession>A0A2N5VU46</accession>
<dbReference type="AlphaFoldDB" id="A0A2N5VU46"/>
<dbReference type="EMBL" id="PGCI01000104">
    <property type="protein sequence ID" value="PLW40282.1"/>
    <property type="molecule type" value="Genomic_DNA"/>
</dbReference>
<evidence type="ECO:0000313" key="5">
    <source>
        <dbReference type="Proteomes" id="UP000235392"/>
    </source>
</evidence>
<feature type="region of interest" description="Disordered" evidence="1">
    <location>
        <begin position="1"/>
        <end position="58"/>
    </location>
</feature>
<evidence type="ECO:0000313" key="3">
    <source>
        <dbReference type="EMBL" id="PLW53496.1"/>
    </source>
</evidence>
<gene>
    <name evidence="3" type="ORF">PCANC_07212</name>
    <name evidence="2" type="ORF">PCASD_08521</name>
</gene>
<dbReference type="Proteomes" id="UP000235392">
    <property type="component" value="Unassembled WGS sequence"/>
</dbReference>
<dbReference type="Proteomes" id="UP000235388">
    <property type="component" value="Unassembled WGS sequence"/>
</dbReference>
<dbReference type="OrthoDB" id="2505094at2759"/>
<name>A0A2N5VU46_9BASI</name>
<feature type="compositionally biased region" description="Basic and acidic residues" evidence="1">
    <location>
        <begin position="23"/>
        <end position="35"/>
    </location>
</feature>
<comment type="caution">
    <text evidence="3">The sequence shown here is derived from an EMBL/GenBank/DDBJ whole genome shotgun (WGS) entry which is preliminary data.</text>
</comment>
<keyword evidence="4" id="KW-1185">Reference proteome</keyword>
<organism evidence="3 4">
    <name type="scientific">Puccinia coronata f. sp. avenae</name>
    <dbReference type="NCBI Taxonomy" id="200324"/>
    <lineage>
        <taxon>Eukaryota</taxon>
        <taxon>Fungi</taxon>
        <taxon>Dikarya</taxon>
        <taxon>Basidiomycota</taxon>
        <taxon>Pucciniomycotina</taxon>
        <taxon>Pucciniomycetes</taxon>
        <taxon>Pucciniales</taxon>
        <taxon>Pucciniaceae</taxon>
        <taxon>Puccinia</taxon>
    </lineage>
</organism>
<sequence length="400" mass="44939">MTTAQKRPLGLKGRKQLQQQQQNEDREKKKARLTEGDSSFSTVALPSSSTNPNEQTNDGLTLEDLVQLKSQADELIDNPSDVDEDDDQLVNLLRGICHEAMRQIEIAEKQENGTQHEASTLPHQMLAWASLELGLFLTLHQKPDRFAQEDEPNSLEAWLSIASKVLDNLPSQNASEDSNSSIPTDLQLLPRAIALLKAGKPLEITQILTEFDCPTWTREQSVYLLRTIDRIILLKSEVVSQDPTPVFKILIKLLEAILSKNDLEGSDAKAFQRLLDQRLGDCHLAHGSLLAEKLEEKYYPEQDEEQSTEAEDEFAIDIQDPNYILSLDNLKQADTIFSKLLEDVDETSDSKDEIKTKLDETLLTIGNLLPPGPEREELYLRAGLGCDDENKNGNDQQLES</sequence>
<evidence type="ECO:0000313" key="2">
    <source>
        <dbReference type="EMBL" id="PLW40282.1"/>
    </source>
</evidence>
<dbReference type="EMBL" id="PGCJ01000060">
    <property type="protein sequence ID" value="PLW53496.1"/>
    <property type="molecule type" value="Genomic_DNA"/>
</dbReference>